<feature type="binding site" evidence="13">
    <location>
        <position position="854"/>
    </location>
    <ligand>
        <name>substrate</name>
    </ligand>
</feature>
<evidence type="ECO:0000259" key="15">
    <source>
        <dbReference type="Pfam" id="PF00391"/>
    </source>
</evidence>
<comment type="similarity">
    <text evidence="2">Belongs to the PEP-utilizing enzyme family.</text>
</comment>
<dbReference type="NCBIfam" id="TIGR01828">
    <property type="entry name" value="pyru_phos_dikin"/>
    <property type="match status" value="1"/>
</dbReference>
<dbReference type="SUPFAM" id="SSF56059">
    <property type="entry name" value="Glutathione synthetase ATP-binding domain-like"/>
    <property type="match status" value="1"/>
</dbReference>
<dbReference type="PROSITE" id="PS00370">
    <property type="entry name" value="PEP_ENZYMES_PHOS_SITE"/>
    <property type="match status" value="1"/>
</dbReference>
<evidence type="ECO:0000256" key="6">
    <source>
        <dbReference type="ARBA" id="ARBA00022723"/>
    </source>
</evidence>
<dbReference type="GO" id="GO:0050242">
    <property type="term" value="F:pyruvate, phosphate dikinase activity"/>
    <property type="evidence" value="ECO:0007669"/>
    <property type="project" value="UniProtKB-EC"/>
</dbReference>
<protein>
    <recommendedName>
        <fullName evidence="4">Pyruvate, phosphate dikinase</fullName>
        <ecNumber evidence="3">2.7.9.1</ecNumber>
    </recommendedName>
    <alternativeName>
        <fullName evidence="11">Pyruvate, orthophosphate dikinase</fullName>
    </alternativeName>
</protein>
<evidence type="ECO:0000256" key="7">
    <source>
        <dbReference type="ARBA" id="ARBA00022741"/>
    </source>
</evidence>
<keyword evidence="18" id="KW-0670">Pyruvate</keyword>
<evidence type="ECO:0000313" key="18">
    <source>
        <dbReference type="EMBL" id="GEB51117.1"/>
    </source>
</evidence>
<organism evidence="18 19">
    <name type="scientific">Streptomyces cacaoi</name>
    <dbReference type="NCBI Taxonomy" id="1898"/>
    <lineage>
        <taxon>Bacteria</taxon>
        <taxon>Bacillati</taxon>
        <taxon>Actinomycetota</taxon>
        <taxon>Actinomycetes</taxon>
        <taxon>Kitasatosporales</taxon>
        <taxon>Streptomycetaceae</taxon>
        <taxon>Streptomyces</taxon>
    </lineage>
</organism>
<evidence type="ECO:0000256" key="9">
    <source>
        <dbReference type="ARBA" id="ARBA00022840"/>
    </source>
</evidence>
<keyword evidence="6 14" id="KW-0479">Metal-binding</keyword>
<dbReference type="PANTHER" id="PTHR22931:SF9">
    <property type="entry name" value="PYRUVATE, PHOSPHATE DIKINASE 1, CHLOROPLASTIC"/>
    <property type="match status" value="1"/>
</dbReference>
<feature type="binding site" evidence="13">
    <location>
        <position position="855"/>
    </location>
    <ligand>
        <name>substrate</name>
    </ligand>
</feature>
<dbReference type="Gene3D" id="3.50.30.10">
    <property type="entry name" value="Phosphohistidine domain"/>
    <property type="match status" value="1"/>
</dbReference>
<feature type="binding site" evidence="14">
    <location>
        <position position="857"/>
    </location>
    <ligand>
        <name>Mg(2+)</name>
        <dbReference type="ChEBI" id="CHEBI:18420"/>
    </ligand>
</feature>
<accession>A0A4Y3R2H2</accession>
<dbReference type="Gene3D" id="1.20.80.30">
    <property type="match status" value="1"/>
</dbReference>
<evidence type="ECO:0000256" key="3">
    <source>
        <dbReference type="ARBA" id="ARBA00011994"/>
    </source>
</evidence>
<feature type="active site" description="Proton donor" evidence="12">
    <location>
        <position position="920"/>
    </location>
</feature>
<dbReference type="EMBL" id="BJMM01000018">
    <property type="protein sequence ID" value="GEB51117.1"/>
    <property type="molecule type" value="Genomic_DNA"/>
</dbReference>
<dbReference type="InterPro" id="IPR018274">
    <property type="entry name" value="PEP_util_AS"/>
</dbReference>
<dbReference type="EC" id="2.7.9.1" evidence="3"/>
<reference evidence="18 19" key="1">
    <citation type="submission" date="2019-06" db="EMBL/GenBank/DDBJ databases">
        <title>Whole genome shotgun sequence of Streptomyces cacaoi subsp. cacaoi NBRC 12748.</title>
        <authorList>
            <person name="Hosoyama A."/>
            <person name="Uohara A."/>
            <person name="Ohji S."/>
            <person name="Ichikawa N."/>
        </authorList>
    </citation>
    <scope>NUCLEOTIDE SEQUENCE [LARGE SCALE GENOMIC DNA]</scope>
    <source>
        <strain evidence="18 19">NBRC 12748</strain>
    </source>
</reference>
<feature type="binding site" evidence="13">
    <location>
        <position position="833"/>
    </location>
    <ligand>
        <name>substrate</name>
    </ligand>
</feature>
<keyword evidence="19" id="KW-1185">Reference proteome</keyword>
<dbReference type="Gene3D" id="1.10.189.10">
    <property type="entry name" value="Pyruvate Phosphate Dikinase, domain 2"/>
    <property type="match status" value="1"/>
</dbReference>
<keyword evidence="10 14" id="KW-0460">Magnesium</keyword>
<dbReference type="AlphaFoldDB" id="A0A4Y3R2H2"/>
<dbReference type="InterPro" id="IPR000121">
    <property type="entry name" value="PEP_util_C"/>
</dbReference>
<proteinExistence type="inferred from homology"/>
<dbReference type="SUPFAM" id="SSF51621">
    <property type="entry name" value="Phosphoenolpyruvate/pyruvate domain"/>
    <property type="match status" value="1"/>
</dbReference>
<dbReference type="Gene3D" id="3.30.470.20">
    <property type="entry name" value="ATP-grasp fold, B domain"/>
    <property type="match status" value="1"/>
</dbReference>
<evidence type="ECO:0000256" key="14">
    <source>
        <dbReference type="PIRSR" id="PIRSR000853-3"/>
    </source>
</evidence>
<dbReference type="GO" id="GO:0005524">
    <property type="term" value="F:ATP binding"/>
    <property type="evidence" value="ECO:0007669"/>
    <property type="project" value="UniProtKB-KW"/>
</dbReference>
<dbReference type="Pfam" id="PF01326">
    <property type="entry name" value="PPDK_N"/>
    <property type="match status" value="2"/>
</dbReference>
<comment type="cofactor">
    <cofactor evidence="1 14">
        <name>Mg(2+)</name>
        <dbReference type="ChEBI" id="CHEBI:18420"/>
    </cofactor>
</comment>
<dbReference type="InterPro" id="IPR008279">
    <property type="entry name" value="PEP-util_enz_mobile_dom"/>
</dbReference>
<dbReference type="InterPro" id="IPR036637">
    <property type="entry name" value="Phosphohistidine_dom_sf"/>
</dbReference>
<evidence type="ECO:0000313" key="19">
    <source>
        <dbReference type="Proteomes" id="UP000319210"/>
    </source>
</evidence>
<dbReference type="Gene3D" id="3.30.1490.20">
    <property type="entry name" value="ATP-grasp fold, A domain"/>
    <property type="match status" value="1"/>
</dbReference>
<evidence type="ECO:0000256" key="8">
    <source>
        <dbReference type="ARBA" id="ARBA00022777"/>
    </source>
</evidence>
<dbReference type="Pfam" id="PF02896">
    <property type="entry name" value="PEP-utilizers_C"/>
    <property type="match status" value="1"/>
</dbReference>
<dbReference type="PANTHER" id="PTHR22931">
    <property type="entry name" value="PHOSPHOENOLPYRUVATE DIKINASE-RELATED"/>
    <property type="match status" value="1"/>
</dbReference>
<evidence type="ECO:0000256" key="13">
    <source>
        <dbReference type="PIRSR" id="PIRSR000853-2"/>
    </source>
</evidence>
<keyword evidence="5" id="KW-0808">Transferase</keyword>
<evidence type="ECO:0000259" key="16">
    <source>
        <dbReference type="Pfam" id="PF01326"/>
    </source>
</evidence>
<feature type="domain" description="PEP-utilising enzyme mobile" evidence="15">
    <location>
        <begin position="488"/>
        <end position="570"/>
    </location>
</feature>
<feature type="binding site" evidence="14">
    <location>
        <position position="833"/>
    </location>
    <ligand>
        <name>Mg(2+)</name>
        <dbReference type="ChEBI" id="CHEBI:18420"/>
    </ligand>
</feature>
<dbReference type="SUPFAM" id="SSF52009">
    <property type="entry name" value="Phosphohistidine domain"/>
    <property type="match status" value="1"/>
</dbReference>
<keyword evidence="9" id="KW-0067">ATP-binding</keyword>
<dbReference type="GO" id="GO:0016301">
    <property type="term" value="F:kinase activity"/>
    <property type="evidence" value="ECO:0007669"/>
    <property type="project" value="UniProtKB-KW"/>
</dbReference>
<keyword evidence="8 18" id="KW-0418">Kinase</keyword>
<sequence length="964" mass="104341">MGPPFTVGTALLSISRQMGGYGRVTCRWAYLKAFDLGTLPAVRATDHEEPSPVPVHTQNAENAKAAESAQQRKFVYDFSEGNKDLKDLLGGKGANLAEMTNLGLPVPPGFTITTEACKAYLASGEAPSALRDEVGSHLAALEGKMGKKLGQADDPLLVSVRSGAKFSMPGMMDTVLNIGLSDASVEGLAAQAGDERFAWDSYRRLIQMFGDTVLGIDGELFADALETAKNSRGVTTDVDLTADDLRGLVEEFKGIVVRETGREFPQEPREQMDLAIRAVFDSWNGDRAKLYRRQERIPHDLGTAVNVCSMVFGNLGPDSGTGVAFTRDPASGQQGVYGDYLQNAQGEDVVAGIRNTVPLAELEQLDKKSYDELMQIMETLETHYRDLCDIEFTIERGKLWMLQTRVGKRTAAAAFRIATQLVDQGLIDEPEALKRVTGGQLAQLMFPRFDNGAKGEQIGWGIAASPGAAVGKAVFDSYTAIKWSRSGEKVILIRRETNPDDLDGMIAAEGILTSRGGKTSHAAVVARGMGKTCVCGAEELEVDTKRRRLTAPGGAVIDEGDTVSIDGSTGKVYAGEVPVVPSPVVEYFEGRMHAGADDADELVKAVHRIMAYADRVRRLRVRANADNAEDASRARRFGAQGIGLCRTEHMFLGERRELVERLILADTEVERKEALGALLPLQKDDFVELFEAMDGLPVTVRLLDPPLHEFLPDITELSVRVALAESRREPHENELRLLQAVHRLHEQNPMLGLRGVRLGLVIPGLFTMQVRAIAEAAAERIGAKGDPRAEIMIPLVGTVQELEIVREEAEQVIAAVEREHGVELTLALGTMIELPRAALTAGQIAECADFFSFGTNDLTQTVWGFSRDDVEASFFTAYLEKGIFGVSPFETIDKDGVGKLVRDAAAAGRASRPGLKLGVCGEHGGDPDSVHFFHEAGLDYVSCSPFRIPVARLEAGRAAAAGDG</sequence>
<evidence type="ECO:0000256" key="10">
    <source>
        <dbReference type="ARBA" id="ARBA00022842"/>
    </source>
</evidence>
<dbReference type="Gene3D" id="3.20.20.60">
    <property type="entry name" value="Phosphoenolpyruvate-binding domains"/>
    <property type="match status" value="1"/>
</dbReference>
<evidence type="ECO:0000256" key="2">
    <source>
        <dbReference type="ARBA" id="ARBA00007837"/>
    </source>
</evidence>
<feature type="binding site" evidence="13">
    <location>
        <position position="856"/>
    </location>
    <ligand>
        <name>substrate</name>
    </ligand>
</feature>
<feature type="binding site" evidence="13">
    <location>
        <position position="701"/>
    </location>
    <ligand>
        <name>substrate</name>
    </ligand>
</feature>
<dbReference type="InterPro" id="IPR010121">
    <property type="entry name" value="Pyruvate_phosphate_dikinase"/>
</dbReference>
<evidence type="ECO:0000256" key="1">
    <source>
        <dbReference type="ARBA" id="ARBA00001946"/>
    </source>
</evidence>
<gene>
    <name evidence="18" type="ORF">SCA03_36680</name>
</gene>
<dbReference type="InterPro" id="IPR002192">
    <property type="entry name" value="PPDK_AMP/ATP-bd"/>
</dbReference>
<dbReference type="NCBIfam" id="NF004531">
    <property type="entry name" value="PRK05878.1"/>
    <property type="match status" value="1"/>
</dbReference>
<dbReference type="Pfam" id="PF00391">
    <property type="entry name" value="PEP-utilizers"/>
    <property type="match status" value="1"/>
</dbReference>
<evidence type="ECO:0000256" key="4">
    <source>
        <dbReference type="ARBA" id="ARBA00020138"/>
    </source>
</evidence>
<evidence type="ECO:0000256" key="11">
    <source>
        <dbReference type="ARBA" id="ARBA00032883"/>
    </source>
</evidence>
<feature type="active site" description="Tele-phosphohistidine intermediate" evidence="12">
    <location>
        <position position="521"/>
    </location>
</feature>
<comment type="caution">
    <text evidence="18">The sequence shown here is derived from an EMBL/GenBank/DDBJ whole genome shotgun (WGS) entry which is preliminary data.</text>
</comment>
<evidence type="ECO:0000256" key="5">
    <source>
        <dbReference type="ARBA" id="ARBA00022679"/>
    </source>
</evidence>
<dbReference type="InterPro" id="IPR013815">
    <property type="entry name" value="ATP_grasp_subdomain_1"/>
</dbReference>
<feature type="binding site" evidence="13">
    <location>
        <position position="646"/>
    </location>
    <ligand>
        <name>substrate</name>
    </ligand>
</feature>
<dbReference type="PIRSF" id="PIRSF000853">
    <property type="entry name" value="PPDK"/>
    <property type="match status" value="1"/>
</dbReference>
<feature type="domain" description="PEP-utilising enzyme C-terminal" evidence="17">
    <location>
        <begin position="604"/>
        <end position="955"/>
    </location>
</feature>
<evidence type="ECO:0000256" key="12">
    <source>
        <dbReference type="PIRSR" id="PIRSR000853-1"/>
    </source>
</evidence>
<dbReference type="InterPro" id="IPR015813">
    <property type="entry name" value="Pyrv/PenolPyrv_kinase-like_dom"/>
</dbReference>
<keyword evidence="7" id="KW-0547">Nucleotide-binding</keyword>
<feature type="binding site" evidence="13">
    <location>
        <position position="857"/>
    </location>
    <ligand>
        <name>substrate</name>
    </ligand>
</feature>
<dbReference type="Proteomes" id="UP000319210">
    <property type="component" value="Unassembled WGS sequence"/>
</dbReference>
<dbReference type="InterPro" id="IPR040442">
    <property type="entry name" value="Pyrv_kinase-like_dom_sf"/>
</dbReference>
<feature type="domain" description="Pyruvate phosphate dikinase AMP/ATP-binding" evidence="16">
    <location>
        <begin position="130"/>
        <end position="355"/>
    </location>
</feature>
<dbReference type="GO" id="GO:0046872">
    <property type="term" value="F:metal ion binding"/>
    <property type="evidence" value="ECO:0007669"/>
    <property type="project" value="UniProtKB-KW"/>
</dbReference>
<evidence type="ECO:0000259" key="17">
    <source>
        <dbReference type="Pfam" id="PF02896"/>
    </source>
</evidence>
<feature type="domain" description="Pyruvate phosphate dikinase AMP/ATP-binding" evidence="16">
    <location>
        <begin position="361"/>
        <end position="415"/>
    </location>
</feature>
<name>A0A4Y3R2H2_STRCI</name>